<keyword evidence="2" id="KW-1133">Transmembrane helix</keyword>
<feature type="region of interest" description="Disordered" evidence="1">
    <location>
        <begin position="396"/>
        <end position="451"/>
    </location>
</feature>
<evidence type="ECO:0000256" key="1">
    <source>
        <dbReference type="SAM" id="MobiDB-lite"/>
    </source>
</evidence>
<dbReference type="Proteomes" id="UP001221686">
    <property type="component" value="Unassembled WGS sequence"/>
</dbReference>
<protein>
    <recommendedName>
        <fullName evidence="6">Oxygen tolerance</fullName>
    </recommendedName>
</protein>
<evidence type="ECO:0000256" key="3">
    <source>
        <dbReference type="SAM" id="SignalP"/>
    </source>
</evidence>
<gene>
    <name evidence="4" type="ORF">POL25_27005</name>
</gene>
<evidence type="ECO:0000313" key="4">
    <source>
        <dbReference type="EMBL" id="MDC0720582.1"/>
    </source>
</evidence>
<accession>A0ABT5E3Y6</accession>
<keyword evidence="2" id="KW-0812">Transmembrane</keyword>
<feature type="chain" id="PRO_5046980388" description="Oxygen tolerance" evidence="3">
    <location>
        <begin position="23"/>
        <end position="451"/>
    </location>
</feature>
<evidence type="ECO:0000313" key="5">
    <source>
        <dbReference type="Proteomes" id="UP001221686"/>
    </source>
</evidence>
<feature type="transmembrane region" description="Helical" evidence="2">
    <location>
        <begin position="247"/>
        <end position="266"/>
    </location>
</feature>
<feature type="signal peptide" evidence="3">
    <location>
        <begin position="1"/>
        <end position="22"/>
    </location>
</feature>
<name>A0ABT5E3Y6_9BACT</name>
<comment type="caution">
    <text evidence="4">The sequence shown here is derived from an EMBL/GenBank/DDBJ whole genome shotgun (WGS) entry which is preliminary data.</text>
</comment>
<evidence type="ECO:0000256" key="2">
    <source>
        <dbReference type="SAM" id="Phobius"/>
    </source>
</evidence>
<proteinExistence type="predicted"/>
<feature type="region of interest" description="Disordered" evidence="1">
    <location>
        <begin position="21"/>
        <end position="88"/>
    </location>
</feature>
<evidence type="ECO:0008006" key="6">
    <source>
        <dbReference type="Google" id="ProtNLM"/>
    </source>
</evidence>
<dbReference type="EMBL" id="JAQNDL010000003">
    <property type="protein sequence ID" value="MDC0720582.1"/>
    <property type="molecule type" value="Genomic_DNA"/>
</dbReference>
<organism evidence="4 5">
    <name type="scientific">Nannocystis bainbridge</name>
    <dbReference type="NCBI Taxonomy" id="2995303"/>
    <lineage>
        <taxon>Bacteria</taxon>
        <taxon>Pseudomonadati</taxon>
        <taxon>Myxococcota</taxon>
        <taxon>Polyangia</taxon>
        <taxon>Nannocystales</taxon>
        <taxon>Nannocystaceae</taxon>
        <taxon>Nannocystis</taxon>
    </lineage>
</organism>
<sequence>MMLSFVHGLLLAALLAPALAPAPEPEPARGPAPEPADAPAPANPSAPPPARGPAPEPADAPARGPAPEPADAPAPARGPAPAPAPSVAPIAAAPLDEPVPEDMAAAPALDSPVAISARVTPDPSQIGDLLKLEVTVAYPTGYAVNVPLGLKLDPMYLVSVEESEPESTGQGLRKVFTFTIQQFAVGEGKTPSFPITYVAPDGAVQTAQVPSHNFGVTALLANEADPKRQGEDPPVSLEYPNNTAETAIYFTAGALVAGFVSALLWLRWRRRPRPVVLPPPEPADRVALRALDRLKEADYAGRGEFQLHYLMLTEILKGYLEGRFGIDALERTTDELRAALLRSEAEIAPLKPTDVIRFLQQCDLVKFARFAPPPTEAAAAVEQARGMVVATTAVAAAPTTGPKDQVPKDRAPETLPQDQGAKDMSSAPAHKYPPESDIPTEPVPRFKGGDE</sequence>
<keyword evidence="5" id="KW-1185">Reference proteome</keyword>
<dbReference type="RefSeq" id="WP_272089092.1">
    <property type="nucleotide sequence ID" value="NZ_JAQNDL010000003.1"/>
</dbReference>
<keyword evidence="2" id="KW-0472">Membrane</keyword>
<keyword evidence="3" id="KW-0732">Signal</keyword>
<feature type="compositionally biased region" description="Pro residues" evidence="1">
    <location>
        <begin position="21"/>
        <end position="86"/>
    </location>
</feature>
<reference evidence="4 5" key="1">
    <citation type="submission" date="2022-11" db="EMBL/GenBank/DDBJ databases">
        <title>Minimal conservation of predation-associated metabolite biosynthetic gene clusters underscores biosynthetic potential of Myxococcota including descriptions for ten novel species: Archangium lansinium sp. nov., Myxococcus landrumus sp. nov., Nannocystis bai.</title>
        <authorList>
            <person name="Ahearne A."/>
            <person name="Stevens C."/>
            <person name="Dowd S."/>
        </authorList>
    </citation>
    <scope>NUCLEOTIDE SEQUENCE [LARGE SCALE GENOMIC DNA]</scope>
    <source>
        <strain evidence="4 5">BB15-2</strain>
    </source>
</reference>